<keyword evidence="3" id="KW-1185">Reference proteome</keyword>
<evidence type="ECO:0000256" key="1">
    <source>
        <dbReference type="SAM" id="SignalP"/>
    </source>
</evidence>
<keyword evidence="1" id="KW-0732">Signal</keyword>
<evidence type="ECO:0008006" key="4">
    <source>
        <dbReference type="Google" id="ProtNLM"/>
    </source>
</evidence>
<reference evidence="2 3" key="1">
    <citation type="submission" date="2018-03" db="EMBL/GenBank/DDBJ databases">
        <title>Draft Genome Sequences of the Obligatory Marine Myxobacteria Enhygromyxa salina SWB005.</title>
        <authorList>
            <person name="Poehlein A."/>
            <person name="Moghaddam J.A."/>
            <person name="Harms H."/>
            <person name="Alanjari M."/>
            <person name="Koenig G.M."/>
            <person name="Daniel R."/>
            <person name="Schaeberle T.F."/>
        </authorList>
    </citation>
    <scope>NUCLEOTIDE SEQUENCE [LARGE SCALE GENOMIC DNA]</scope>
    <source>
        <strain evidence="2 3">SWB005</strain>
    </source>
</reference>
<feature type="signal peptide" evidence="1">
    <location>
        <begin position="1"/>
        <end position="24"/>
    </location>
</feature>
<evidence type="ECO:0000313" key="3">
    <source>
        <dbReference type="Proteomes" id="UP000237968"/>
    </source>
</evidence>
<gene>
    <name evidence="2" type="ORF">ENSA5_50970</name>
</gene>
<name>A0A2S9XHD7_9BACT</name>
<evidence type="ECO:0000313" key="2">
    <source>
        <dbReference type="EMBL" id="PRP92150.1"/>
    </source>
</evidence>
<protein>
    <recommendedName>
        <fullName evidence="4">YtkA-like domain-containing protein</fullName>
    </recommendedName>
</protein>
<proteinExistence type="predicted"/>
<dbReference type="PROSITE" id="PS51257">
    <property type="entry name" value="PROKAR_LIPOPROTEIN"/>
    <property type="match status" value="1"/>
</dbReference>
<dbReference type="OrthoDB" id="9841351at2"/>
<sequence>MPRHPLLRSTGLTLALFGFGACLAGCDVDNEDLEAVDARAFEEGVAKDTEGGAFRVVLYSRDGLTVGAKNTMIARVGFHDPNAPEDPGLGIPGAELTLDAHLASGEFFADAVEATYIGEGRYQITGLELPEAGVWQFDFYIAVGETIDESVAFVFEISE</sequence>
<accession>A0A2S9XHD7</accession>
<dbReference type="AlphaFoldDB" id="A0A2S9XHD7"/>
<feature type="chain" id="PRO_5015429730" description="YtkA-like domain-containing protein" evidence="1">
    <location>
        <begin position="25"/>
        <end position="159"/>
    </location>
</feature>
<dbReference type="Proteomes" id="UP000237968">
    <property type="component" value="Unassembled WGS sequence"/>
</dbReference>
<organism evidence="2 3">
    <name type="scientific">Enhygromyxa salina</name>
    <dbReference type="NCBI Taxonomy" id="215803"/>
    <lineage>
        <taxon>Bacteria</taxon>
        <taxon>Pseudomonadati</taxon>
        <taxon>Myxococcota</taxon>
        <taxon>Polyangia</taxon>
        <taxon>Nannocystales</taxon>
        <taxon>Nannocystaceae</taxon>
        <taxon>Enhygromyxa</taxon>
    </lineage>
</organism>
<dbReference type="EMBL" id="PVNK01000221">
    <property type="protein sequence ID" value="PRP92150.1"/>
    <property type="molecule type" value="Genomic_DNA"/>
</dbReference>
<comment type="caution">
    <text evidence="2">The sequence shown here is derived from an EMBL/GenBank/DDBJ whole genome shotgun (WGS) entry which is preliminary data.</text>
</comment>
<dbReference type="RefSeq" id="WP_106394339.1">
    <property type="nucleotide sequence ID" value="NZ_PVNK01000221.1"/>
</dbReference>